<feature type="transmembrane region" description="Helical" evidence="1">
    <location>
        <begin position="83"/>
        <end position="102"/>
    </location>
</feature>
<gene>
    <name evidence="2" type="ORF">D7Z96_09965</name>
</gene>
<keyword evidence="1" id="KW-0812">Transmembrane</keyword>
<sequence>MAAEQSVVTRRNAFLARWVGWVSLGESLGFLVPAVAQLLAAALWPAGQVPLLVLAGFVEGAVLGLFQVRVLRTRLPAVRTRRWVLLTAAAAVVAWALGLLSFGNEAWQEWPPAAQAATGTAAAVLLLLSIGLAQWFELRRHVTRAWRWVAGSAAAWAAGLGVFMAVATPLWQPGQDPWLSAAIGVVAAVFMAVAMALVTGLVMVRILPKA</sequence>
<proteinExistence type="predicted"/>
<feature type="transmembrane region" description="Helical" evidence="1">
    <location>
        <begin position="178"/>
        <end position="204"/>
    </location>
</feature>
<comment type="caution">
    <text evidence="2">The sequence shown here is derived from an EMBL/GenBank/DDBJ whole genome shotgun (WGS) entry which is preliminary data.</text>
</comment>
<dbReference type="EMBL" id="RBNH01000007">
    <property type="protein sequence ID" value="RKO24238.1"/>
    <property type="molecule type" value="Genomic_DNA"/>
</dbReference>
<feature type="transmembrane region" description="Helical" evidence="1">
    <location>
        <begin position="21"/>
        <end position="44"/>
    </location>
</feature>
<feature type="transmembrane region" description="Helical" evidence="1">
    <location>
        <begin position="148"/>
        <end position="172"/>
    </location>
</feature>
<dbReference type="Proteomes" id="UP000273159">
    <property type="component" value="Unassembled WGS sequence"/>
</dbReference>
<keyword evidence="1" id="KW-1133">Transmembrane helix</keyword>
<dbReference type="AlphaFoldDB" id="A0A3B0FX41"/>
<reference evidence="2 3" key="1">
    <citation type="submission" date="2018-10" db="EMBL/GenBank/DDBJ databases">
        <title>Genome-guide identification and characterization of bacteria that degrade polycyclic aromatic hydrocarbons and resist hexavalent chromium simultaneously.</title>
        <authorList>
            <person name="Feng H."/>
        </authorList>
    </citation>
    <scope>NUCLEOTIDE SEQUENCE [LARGE SCALE GENOMIC DNA]</scope>
    <source>
        <strain evidence="2 3">J015</strain>
    </source>
</reference>
<evidence type="ECO:0000313" key="2">
    <source>
        <dbReference type="EMBL" id="RKO24238.1"/>
    </source>
</evidence>
<organism evidence="2 3">
    <name type="scientific">Pseudarthrobacter phenanthrenivorans</name>
    <name type="common">Arthrobacter phenanthrenivorans</name>
    <dbReference type="NCBI Taxonomy" id="361575"/>
    <lineage>
        <taxon>Bacteria</taxon>
        <taxon>Bacillati</taxon>
        <taxon>Actinomycetota</taxon>
        <taxon>Actinomycetes</taxon>
        <taxon>Micrococcales</taxon>
        <taxon>Micrococcaceae</taxon>
        <taxon>Pseudarthrobacter</taxon>
    </lineage>
</organism>
<feature type="transmembrane region" description="Helical" evidence="1">
    <location>
        <begin position="114"/>
        <end position="136"/>
    </location>
</feature>
<reference evidence="3" key="2">
    <citation type="submission" date="2018-10" db="EMBL/GenBank/DDBJ databases">
        <authorList>
            <person name="Wang Y."/>
            <person name="Wang J."/>
            <person name="Yang X."/>
            <person name="Wang Z."/>
            <person name="Huang Y."/>
        </authorList>
    </citation>
    <scope>NUCLEOTIDE SEQUENCE [LARGE SCALE GENOMIC DNA]</scope>
    <source>
        <strain evidence="3">J015</strain>
    </source>
</reference>
<evidence type="ECO:0000256" key="1">
    <source>
        <dbReference type="SAM" id="Phobius"/>
    </source>
</evidence>
<protein>
    <submittedName>
        <fullName evidence="2">Uncharacterized protein</fullName>
    </submittedName>
</protein>
<evidence type="ECO:0000313" key="3">
    <source>
        <dbReference type="Proteomes" id="UP000273159"/>
    </source>
</evidence>
<name>A0A3B0FX41_PSEPS</name>
<keyword evidence="1" id="KW-0472">Membrane</keyword>
<feature type="transmembrane region" description="Helical" evidence="1">
    <location>
        <begin position="50"/>
        <end position="71"/>
    </location>
</feature>
<accession>A0A3B0FX41</accession>